<proteinExistence type="predicted"/>
<comment type="caution">
    <text evidence="2">The sequence shown here is derived from an EMBL/GenBank/DDBJ whole genome shotgun (WGS) entry which is preliminary data.</text>
</comment>
<dbReference type="EMBL" id="JAGFBR010000008">
    <property type="protein sequence ID" value="KAH0463044.1"/>
    <property type="molecule type" value="Genomic_DNA"/>
</dbReference>
<feature type="compositionally biased region" description="Basic and acidic residues" evidence="1">
    <location>
        <begin position="126"/>
        <end position="144"/>
    </location>
</feature>
<dbReference type="AlphaFoldDB" id="A0AAV7H4P9"/>
<organism evidence="2 3">
    <name type="scientific">Dendrobium chrysotoxum</name>
    <name type="common">Orchid</name>
    <dbReference type="NCBI Taxonomy" id="161865"/>
    <lineage>
        <taxon>Eukaryota</taxon>
        <taxon>Viridiplantae</taxon>
        <taxon>Streptophyta</taxon>
        <taxon>Embryophyta</taxon>
        <taxon>Tracheophyta</taxon>
        <taxon>Spermatophyta</taxon>
        <taxon>Magnoliopsida</taxon>
        <taxon>Liliopsida</taxon>
        <taxon>Asparagales</taxon>
        <taxon>Orchidaceae</taxon>
        <taxon>Epidendroideae</taxon>
        <taxon>Malaxideae</taxon>
        <taxon>Dendrobiinae</taxon>
        <taxon>Dendrobium</taxon>
    </lineage>
</organism>
<gene>
    <name evidence="2" type="ORF">IEQ34_007626</name>
</gene>
<feature type="region of interest" description="Disordered" evidence="1">
    <location>
        <begin position="98"/>
        <end position="144"/>
    </location>
</feature>
<feature type="compositionally biased region" description="Basic and acidic residues" evidence="1">
    <location>
        <begin position="98"/>
        <end position="118"/>
    </location>
</feature>
<evidence type="ECO:0000256" key="1">
    <source>
        <dbReference type="SAM" id="MobiDB-lite"/>
    </source>
</evidence>
<dbReference type="InterPro" id="IPR025659">
    <property type="entry name" value="Tubby-like_C"/>
</dbReference>
<evidence type="ECO:0000313" key="2">
    <source>
        <dbReference type="EMBL" id="KAH0463044.1"/>
    </source>
</evidence>
<keyword evidence="3" id="KW-1185">Reference proteome</keyword>
<evidence type="ECO:0000313" key="3">
    <source>
        <dbReference type="Proteomes" id="UP000775213"/>
    </source>
</evidence>
<name>A0AAV7H4P9_DENCH</name>
<reference evidence="2 3" key="1">
    <citation type="journal article" date="2021" name="Hortic Res">
        <title>Chromosome-scale assembly of the Dendrobium chrysotoxum genome enhances the understanding of orchid evolution.</title>
        <authorList>
            <person name="Zhang Y."/>
            <person name="Zhang G.Q."/>
            <person name="Zhang D."/>
            <person name="Liu X.D."/>
            <person name="Xu X.Y."/>
            <person name="Sun W.H."/>
            <person name="Yu X."/>
            <person name="Zhu X."/>
            <person name="Wang Z.W."/>
            <person name="Zhao X."/>
            <person name="Zhong W.Y."/>
            <person name="Chen H."/>
            <person name="Yin W.L."/>
            <person name="Huang T."/>
            <person name="Niu S.C."/>
            <person name="Liu Z.J."/>
        </authorList>
    </citation>
    <scope>NUCLEOTIDE SEQUENCE [LARGE SCALE GENOMIC DNA]</scope>
    <source>
        <strain evidence="2">Lindl</strain>
    </source>
</reference>
<accession>A0AAV7H4P9</accession>
<dbReference type="Proteomes" id="UP000775213">
    <property type="component" value="Unassembled WGS sequence"/>
</dbReference>
<sequence>MEFMDSYLCFHFTVLIRIDVILLSAISVNCHHACLVWVQPGPRDTPMQCFMKRDHEKSTFYLYLGIAHIASGALGAGNGVSGGEGRGATGLLVGVCERRDRREPESEEQQRRMEEEFRLASANQKETGKRDFRMRESRETYLLG</sequence>
<dbReference type="SUPFAM" id="SSF54518">
    <property type="entry name" value="Tubby C-terminal domain-like"/>
    <property type="match status" value="1"/>
</dbReference>
<protein>
    <submittedName>
        <fullName evidence="2">Uncharacterized protein</fullName>
    </submittedName>
</protein>